<evidence type="ECO:0000313" key="2">
    <source>
        <dbReference type="Proteomes" id="UP000288805"/>
    </source>
</evidence>
<sequence length="79" mass="8924">MAAMFGENTEPFRGLRRPGMGFTQQHDVLCFGRKYQLNSSNNEAHELRTLVDEGYDLLALSTGPTTFPFSETLTHKRST</sequence>
<dbReference type="EMBL" id="QGNW01002318">
    <property type="protein sequence ID" value="RVW21042.1"/>
    <property type="molecule type" value="Genomic_DNA"/>
</dbReference>
<dbReference type="AlphaFoldDB" id="A0A438CCR8"/>
<gene>
    <name evidence="1" type="ORF">CK203_117058</name>
</gene>
<organism evidence="1 2">
    <name type="scientific">Vitis vinifera</name>
    <name type="common">Grape</name>
    <dbReference type="NCBI Taxonomy" id="29760"/>
    <lineage>
        <taxon>Eukaryota</taxon>
        <taxon>Viridiplantae</taxon>
        <taxon>Streptophyta</taxon>
        <taxon>Embryophyta</taxon>
        <taxon>Tracheophyta</taxon>
        <taxon>Spermatophyta</taxon>
        <taxon>Magnoliopsida</taxon>
        <taxon>eudicotyledons</taxon>
        <taxon>Gunneridae</taxon>
        <taxon>Pentapetalae</taxon>
        <taxon>rosids</taxon>
        <taxon>Vitales</taxon>
        <taxon>Vitaceae</taxon>
        <taxon>Viteae</taxon>
        <taxon>Vitis</taxon>
    </lineage>
</organism>
<comment type="caution">
    <text evidence="1">The sequence shown here is derived from an EMBL/GenBank/DDBJ whole genome shotgun (WGS) entry which is preliminary data.</text>
</comment>
<evidence type="ECO:0000313" key="1">
    <source>
        <dbReference type="EMBL" id="RVW21042.1"/>
    </source>
</evidence>
<name>A0A438CCR8_VITVI</name>
<protein>
    <submittedName>
        <fullName evidence="1">Uncharacterized protein</fullName>
    </submittedName>
</protein>
<dbReference type="Proteomes" id="UP000288805">
    <property type="component" value="Unassembled WGS sequence"/>
</dbReference>
<accession>A0A438CCR8</accession>
<reference evidence="1 2" key="1">
    <citation type="journal article" date="2018" name="PLoS Genet.">
        <title>Population sequencing reveals clonal diversity and ancestral inbreeding in the grapevine cultivar Chardonnay.</title>
        <authorList>
            <person name="Roach M.J."/>
            <person name="Johnson D.L."/>
            <person name="Bohlmann J."/>
            <person name="van Vuuren H.J."/>
            <person name="Jones S.J."/>
            <person name="Pretorius I.S."/>
            <person name="Schmidt S.A."/>
            <person name="Borneman A.R."/>
        </authorList>
    </citation>
    <scope>NUCLEOTIDE SEQUENCE [LARGE SCALE GENOMIC DNA]</scope>
    <source>
        <strain evidence="2">cv. Chardonnay</strain>
        <tissue evidence="1">Leaf</tissue>
    </source>
</reference>
<proteinExistence type="predicted"/>